<proteinExistence type="predicted"/>
<dbReference type="EMBL" id="JBJQOH010000003">
    <property type="protein sequence ID" value="KAL3692430.1"/>
    <property type="molecule type" value="Genomic_DNA"/>
</dbReference>
<name>A0ABD3HLD4_9MARC</name>
<sequence>MSDDCKACDGLDDGNKLAIDFFTGSPDLFTPGADRNSRLPTEGDTALFPLDAAPDKPELVLVTAGLRPPAAEVPKVVDALPPGAGEELLAVALEAGDGLRAVRREAPGVGEGVRAVAFEAGLGEGFLAVAFGAGAREGLRAVAFEAGVGDGFLAVALEAGAGDGLREAGLDGAGVTEGFRADARAAGPGEGFRAVALEAGAGEGLREGGREEGATVGLEEDEMVAEDAAAAALAARAGGMRGVLTLAGEGLRARDFGWGGEEIEDLGKKGSNLGDWEVVLCEPRTGRAKPPSLFSNSFTALSCSLSRFAAPSFTDKPFGGFITVPPPSISVGRSSWCSTGVMRAHSNNAGRDDGSRRMSKGACKFGEGGKMQVSGWRRIWWKR</sequence>
<organism evidence="1 2">
    <name type="scientific">Riccia sorocarpa</name>
    <dbReference type="NCBI Taxonomy" id="122646"/>
    <lineage>
        <taxon>Eukaryota</taxon>
        <taxon>Viridiplantae</taxon>
        <taxon>Streptophyta</taxon>
        <taxon>Embryophyta</taxon>
        <taxon>Marchantiophyta</taxon>
        <taxon>Marchantiopsida</taxon>
        <taxon>Marchantiidae</taxon>
        <taxon>Marchantiales</taxon>
        <taxon>Ricciaceae</taxon>
        <taxon>Riccia</taxon>
    </lineage>
</organism>
<dbReference type="AlphaFoldDB" id="A0ABD3HLD4"/>
<evidence type="ECO:0000313" key="1">
    <source>
        <dbReference type="EMBL" id="KAL3692430.1"/>
    </source>
</evidence>
<comment type="caution">
    <text evidence="1">The sequence shown here is derived from an EMBL/GenBank/DDBJ whole genome shotgun (WGS) entry which is preliminary data.</text>
</comment>
<accession>A0ABD3HLD4</accession>
<reference evidence="1 2" key="1">
    <citation type="submission" date="2024-09" db="EMBL/GenBank/DDBJ databases">
        <title>Chromosome-scale assembly of Riccia sorocarpa.</title>
        <authorList>
            <person name="Paukszto L."/>
        </authorList>
    </citation>
    <scope>NUCLEOTIDE SEQUENCE [LARGE SCALE GENOMIC DNA]</scope>
    <source>
        <strain evidence="1">LP-2024</strain>
        <tissue evidence="1">Aerial parts of the thallus</tissue>
    </source>
</reference>
<evidence type="ECO:0000313" key="2">
    <source>
        <dbReference type="Proteomes" id="UP001633002"/>
    </source>
</evidence>
<dbReference type="Proteomes" id="UP001633002">
    <property type="component" value="Unassembled WGS sequence"/>
</dbReference>
<gene>
    <name evidence="1" type="ORF">R1sor_006081</name>
</gene>
<keyword evidence="2" id="KW-1185">Reference proteome</keyword>
<protein>
    <submittedName>
        <fullName evidence="1">Uncharacterized protein</fullName>
    </submittedName>
</protein>